<evidence type="ECO:0000313" key="2">
    <source>
        <dbReference type="EMBL" id="CAA2099308.1"/>
    </source>
</evidence>
<name>A0A679IRU2_9HYPH</name>
<gene>
    <name evidence="2" type="ORF">MBUL_00081</name>
</gene>
<dbReference type="Gene3D" id="1.10.3680.10">
    <property type="entry name" value="TerB-like"/>
    <property type="match status" value="1"/>
</dbReference>
<sequence>MSLIARLRAYAADAFGLSASPGEAEAVDERLAAIALLVHVARVDGVLDGAESERLCRLVEGRYAGNREQAEALIARAASVDSQTRDMALLVEMMGHEFGESERARLLSMAWSVAGADGTVHEFEEALVWRLGRLLRFDDTAIRLARAGAETGAVS</sequence>
<organism evidence="2">
    <name type="scientific">Methylobacterium bullatum</name>
    <dbReference type="NCBI Taxonomy" id="570505"/>
    <lineage>
        <taxon>Bacteria</taxon>
        <taxon>Pseudomonadati</taxon>
        <taxon>Pseudomonadota</taxon>
        <taxon>Alphaproteobacteria</taxon>
        <taxon>Hyphomicrobiales</taxon>
        <taxon>Methylobacteriaceae</taxon>
        <taxon>Methylobacterium</taxon>
    </lineage>
</organism>
<proteinExistence type="predicted"/>
<protein>
    <recommendedName>
        <fullName evidence="1">Co-chaperone DjlA N-terminal domain-containing protein</fullName>
    </recommendedName>
</protein>
<dbReference type="SUPFAM" id="SSF158682">
    <property type="entry name" value="TerB-like"/>
    <property type="match status" value="1"/>
</dbReference>
<reference evidence="2" key="1">
    <citation type="submission" date="2019-12" db="EMBL/GenBank/DDBJ databases">
        <authorList>
            <person name="Cremers G."/>
        </authorList>
    </citation>
    <scope>NUCLEOTIDE SEQUENCE</scope>
    <source>
        <strain evidence="2">Mbul1</strain>
    </source>
</reference>
<dbReference type="InterPro" id="IPR029024">
    <property type="entry name" value="TerB-like"/>
</dbReference>
<dbReference type="EMBL" id="LR743504">
    <property type="protein sequence ID" value="CAA2099308.1"/>
    <property type="molecule type" value="Genomic_DNA"/>
</dbReference>
<dbReference type="AlphaFoldDB" id="A0A679IRU2"/>
<evidence type="ECO:0000259" key="1">
    <source>
        <dbReference type="Pfam" id="PF05099"/>
    </source>
</evidence>
<dbReference type="InterPro" id="IPR007791">
    <property type="entry name" value="DjlA_N"/>
</dbReference>
<dbReference type="CDD" id="cd07313">
    <property type="entry name" value="terB_like_2"/>
    <property type="match status" value="1"/>
</dbReference>
<dbReference type="Pfam" id="PF05099">
    <property type="entry name" value="TerB"/>
    <property type="match status" value="1"/>
</dbReference>
<feature type="domain" description="Co-chaperone DjlA N-terminal" evidence="1">
    <location>
        <begin position="30"/>
        <end position="146"/>
    </location>
</feature>
<accession>A0A679IRU2</accession>